<dbReference type="InterPro" id="IPR001845">
    <property type="entry name" value="HTH_ArsR_DNA-bd_dom"/>
</dbReference>
<proteinExistence type="predicted"/>
<dbReference type="AlphaFoldDB" id="A0A7C1IIF2"/>
<dbReference type="SUPFAM" id="SSF46785">
    <property type="entry name" value="Winged helix' DNA-binding domain"/>
    <property type="match status" value="1"/>
</dbReference>
<accession>A0A7C1IIF2</accession>
<gene>
    <name evidence="2" type="ORF">ENO04_05325</name>
</gene>
<dbReference type="Pfam" id="PF01022">
    <property type="entry name" value="HTH_5"/>
    <property type="match status" value="1"/>
</dbReference>
<sequence>MNTASTTQEKREEKPRIGIYEVEGVLHVCGPDYIYRVADALSNETRIQILRHVYKKEVDVGDISKLIKQSKANASAQIKKLENAGLIKTIYKPGQRGVKKVCTSDIREIRIYLECEEQA</sequence>
<organism evidence="2">
    <name type="scientific">Fervidicoccus fontis</name>
    <dbReference type="NCBI Taxonomy" id="683846"/>
    <lineage>
        <taxon>Archaea</taxon>
        <taxon>Thermoproteota</taxon>
        <taxon>Thermoprotei</taxon>
        <taxon>Fervidicoccales</taxon>
        <taxon>Fervidicoccaceae</taxon>
        <taxon>Fervidicoccus</taxon>
    </lineage>
</organism>
<feature type="domain" description="HTH arsR-type" evidence="1">
    <location>
        <begin position="36"/>
        <end position="115"/>
    </location>
</feature>
<dbReference type="CDD" id="cd00090">
    <property type="entry name" value="HTH_ARSR"/>
    <property type="match status" value="1"/>
</dbReference>
<dbReference type="InterPro" id="IPR011991">
    <property type="entry name" value="ArsR-like_HTH"/>
</dbReference>
<dbReference type="GO" id="GO:0003700">
    <property type="term" value="F:DNA-binding transcription factor activity"/>
    <property type="evidence" value="ECO:0007669"/>
    <property type="project" value="InterPro"/>
</dbReference>
<evidence type="ECO:0000313" key="2">
    <source>
        <dbReference type="EMBL" id="HDS11013.1"/>
    </source>
</evidence>
<dbReference type="InterPro" id="IPR036390">
    <property type="entry name" value="WH_DNA-bd_sf"/>
</dbReference>
<name>A0A7C1IIF2_9CREN</name>
<reference evidence="2" key="1">
    <citation type="journal article" date="2020" name="mSystems">
        <title>Genome- and Community-Level Interaction Insights into Carbon Utilization and Element Cycling Functions of Hydrothermarchaeota in Hydrothermal Sediment.</title>
        <authorList>
            <person name="Zhou Z."/>
            <person name="Liu Y."/>
            <person name="Xu W."/>
            <person name="Pan J."/>
            <person name="Luo Z.H."/>
            <person name="Li M."/>
        </authorList>
    </citation>
    <scope>NUCLEOTIDE SEQUENCE [LARGE SCALE GENOMIC DNA]</scope>
    <source>
        <strain evidence="2">SpSt-123</strain>
    </source>
</reference>
<dbReference type="EMBL" id="DSDY01000161">
    <property type="protein sequence ID" value="HDS11013.1"/>
    <property type="molecule type" value="Genomic_DNA"/>
</dbReference>
<dbReference type="InterPro" id="IPR036388">
    <property type="entry name" value="WH-like_DNA-bd_sf"/>
</dbReference>
<dbReference type="SMART" id="SM00418">
    <property type="entry name" value="HTH_ARSR"/>
    <property type="match status" value="1"/>
</dbReference>
<protein>
    <submittedName>
        <fullName evidence="2">ArsR family transcriptional regulator</fullName>
    </submittedName>
</protein>
<comment type="caution">
    <text evidence="2">The sequence shown here is derived from an EMBL/GenBank/DDBJ whole genome shotgun (WGS) entry which is preliminary data.</text>
</comment>
<dbReference type="Gene3D" id="1.10.10.10">
    <property type="entry name" value="Winged helix-like DNA-binding domain superfamily/Winged helix DNA-binding domain"/>
    <property type="match status" value="1"/>
</dbReference>
<evidence type="ECO:0000259" key="1">
    <source>
        <dbReference type="SMART" id="SM00418"/>
    </source>
</evidence>